<dbReference type="KEGG" id="vg:40076452"/>
<sequence length="54" mass="6479">MKVKFISATTHVFTYGKEYEMKDIGDCYAGFDDNGYQFYSWDMGKFGEWEIIEW</sequence>
<keyword evidence="2" id="KW-1185">Reference proteome</keyword>
<dbReference type="EMBL" id="KY742649">
    <property type="protein sequence ID" value="AQZ54611.1"/>
    <property type="molecule type" value="Genomic_DNA"/>
</dbReference>
<protein>
    <submittedName>
        <fullName evidence="1">Uncharacterized protein</fullName>
    </submittedName>
</protein>
<evidence type="ECO:0000313" key="2">
    <source>
        <dbReference type="Proteomes" id="UP000221468"/>
    </source>
</evidence>
<organism evidence="1 2">
    <name type="scientific">Proteus phage VB_PmiS-Isfahan</name>
    <dbReference type="NCBI Taxonomy" id="1969841"/>
    <lineage>
        <taxon>Viruses</taxon>
        <taxon>Duplodnaviria</taxon>
        <taxon>Heunggongvirae</taxon>
        <taxon>Uroviricota</taxon>
        <taxon>Caudoviricetes</taxon>
        <taxon>Gorganvirus</taxon>
        <taxon>Gorganvirus isfahan</taxon>
    </lineage>
</organism>
<reference evidence="1 2" key="1">
    <citation type="journal article" date="2019" name="Genomics">
        <title>Genomic analyses of a novel bacteriophage (VB_PmiS-Isfahan) within Siphoviridae family infecting Proteus mirabilis.</title>
        <authorList>
            <person name="Yazdi M."/>
            <person name="Bouzari M."/>
            <person name="Ghaemi E.A."/>
        </authorList>
    </citation>
    <scope>NUCLEOTIDE SEQUENCE [LARGE SCALE GENOMIC DNA]</scope>
</reference>
<name>A0A1U9ZA75_9CAUD</name>
<dbReference type="Proteomes" id="UP000221468">
    <property type="component" value="Segment"/>
</dbReference>
<dbReference type="GeneID" id="40076452"/>
<dbReference type="RefSeq" id="YP_009600646.1">
    <property type="nucleotide sequence ID" value="NC_041925.1"/>
</dbReference>
<accession>A0A1U9ZA75</accession>
<evidence type="ECO:0000313" key="1">
    <source>
        <dbReference type="EMBL" id="AQZ54611.1"/>
    </source>
</evidence>
<proteinExistence type="predicted"/>